<protein>
    <submittedName>
        <fullName evidence="1">Uncharacterized protein</fullName>
    </submittedName>
</protein>
<sequence length="134" mass="14799">MEPKRSIISKAVLDSALGRNETATGQELPGTRRGIISRELSQKVRSSYPLQLEVTQVGLDVSKYSPYTGGVDIRRQDLDWLRAYNQSAGEQVWRTLKTLPLNIAFSLIENVGQILDFASIGSAVINEGNSYSNI</sequence>
<organism evidence="1">
    <name type="scientific">marine sediment metagenome</name>
    <dbReference type="NCBI Taxonomy" id="412755"/>
    <lineage>
        <taxon>unclassified sequences</taxon>
        <taxon>metagenomes</taxon>
        <taxon>ecological metagenomes</taxon>
    </lineage>
</organism>
<dbReference type="EMBL" id="LAZR01064022">
    <property type="protein sequence ID" value="KKK58360.1"/>
    <property type="molecule type" value="Genomic_DNA"/>
</dbReference>
<gene>
    <name evidence="1" type="ORF">LCGC14_3045200</name>
</gene>
<comment type="caution">
    <text evidence="1">The sequence shown here is derived from an EMBL/GenBank/DDBJ whole genome shotgun (WGS) entry which is preliminary data.</text>
</comment>
<reference evidence="1" key="1">
    <citation type="journal article" date="2015" name="Nature">
        <title>Complex archaea that bridge the gap between prokaryotes and eukaryotes.</title>
        <authorList>
            <person name="Spang A."/>
            <person name="Saw J.H."/>
            <person name="Jorgensen S.L."/>
            <person name="Zaremba-Niedzwiedzka K."/>
            <person name="Martijn J."/>
            <person name="Lind A.E."/>
            <person name="van Eijk R."/>
            <person name="Schleper C."/>
            <person name="Guy L."/>
            <person name="Ettema T.J."/>
        </authorList>
    </citation>
    <scope>NUCLEOTIDE SEQUENCE</scope>
</reference>
<feature type="non-terminal residue" evidence="1">
    <location>
        <position position="134"/>
    </location>
</feature>
<accession>A0A0F8XBQ7</accession>
<evidence type="ECO:0000313" key="1">
    <source>
        <dbReference type="EMBL" id="KKK58360.1"/>
    </source>
</evidence>
<dbReference type="AlphaFoldDB" id="A0A0F8XBQ7"/>
<name>A0A0F8XBQ7_9ZZZZ</name>
<proteinExistence type="predicted"/>